<evidence type="ECO:0000256" key="8">
    <source>
        <dbReference type="ARBA" id="ARBA00048968"/>
    </source>
</evidence>
<evidence type="ECO:0000256" key="9">
    <source>
        <dbReference type="ARBA" id="ARBA00049893"/>
    </source>
</evidence>
<dbReference type="InterPro" id="IPR011324">
    <property type="entry name" value="Cytotoxic_necrot_fac-like_cat"/>
</dbReference>
<dbReference type="InterPro" id="IPR003730">
    <property type="entry name" value="Cu_polyphenol_OxRdtase"/>
</dbReference>
<dbReference type="RefSeq" id="WP_370561997.1">
    <property type="nucleotide sequence ID" value="NZ_JBFWIB010000001.1"/>
</dbReference>
<keyword evidence="4" id="KW-0479">Metal-binding</keyword>
<sequence>MSGALHADWPAPPGVVAFTTLRHGAGVSRPPFDSFNLGVRCGDDAEAVRRNRDALAARFGLPSAPLWLRQVHGTAVRRFDAAASEDSVTVGTGPGTAAGDEPEADASVTAESGVVLAVLTADCLPVVLAVKDGSEVAAAHAGWRGLAAGVLERTVAAMHARPGDLVAWLGPAAGPQAYEVDAGVREAFVARDAPAGAAFTPTRPGHWRADLYALARVRLAAAGLAGGDVHGGGLCTISDPDRFFSYRRDTRTGRMATVVYRA</sequence>
<gene>
    <name evidence="12" type="primary">pgeF</name>
    <name evidence="12" type="ORF">AB6713_06260</name>
</gene>
<name>A0ABV4HNB2_9GAMM</name>
<dbReference type="NCBIfam" id="TIGR00726">
    <property type="entry name" value="peptidoglycan editing factor PgeF"/>
    <property type="match status" value="1"/>
</dbReference>
<proteinExistence type="inferred from homology"/>
<evidence type="ECO:0000256" key="5">
    <source>
        <dbReference type="ARBA" id="ARBA00022801"/>
    </source>
</evidence>
<dbReference type="Proteomes" id="UP001566331">
    <property type="component" value="Unassembled WGS sequence"/>
</dbReference>
<evidence type="ECO:0000256" key="2">
    <source>
        <dbReference type="ARBA" id="ARBA00007353"/>
    </source>
</evidence>
<evidence type="ECO:0000256" key="1">
    <source>
        <dbReference type="ARBA" id="ARBA00000553"/>
    </source>
</evidence>
<dbReference type="Pfam" id="PF02578">
    <property type="entry name" value="Cu-oxidase_4"/>
    <property type="match status" value="1"/>
</dbReference>
<comment type="catalytic activity">
    <reaction evidence="8">
        <text>adenosine + phosphate = alpha-D-ribose 1-phosphate + adenine</text>
        <dbReference type="Rhea" id="RHEA:27642"/>
        <dbReference type="ChEBI" id="CHEBI:16335"/>
        <dbReference type="ChEBI" id="CHEBI:16708"/>
        <dbReference type="ChEBI" id="CHEBI:43474"/>
        <dbReference type="ChEBI" id="CHEBI:57720"/>
        <dbReference type="EC" id="2.4.2.1"/>
    </reaction>
    <physiologicalReaction direction="left-to-right" evidence="8">
        <dbReference type="Rhea" id="RHEA:27643"/>
    </physiologicalReaction>
</comment>
<comment type="catalytic activity">
    <reaction evidence="1">
        <text>inosine + phosphate = alpha-D-ribose 1-phosphate + hypoxanthine</text>
        <dbReference type="Rhea" id="RHEA:27646"/>
        <dbReference type="ChEBI" id="CHEBI:17368"/>
        <dbReference type="ChEBI" id="CHEBI:17596"/>
        <dbReference type="ChEBI" id="CHEBI:43474"/>
        <dbReference type="ChEBI" id="CHEBI:57720"/>
        <dbReference type="EC" id="2.4.2.1"/>
    </reaction>
    <physiologicalReaction direction="left-to-right" evidence="1">
        <dbReference type="Rhea" id="RHEA:27647"/>
    </physiologicalReaction>
</comment>
<keyword evidence="13" id="KW-1185">Reference proteome</keyword>
<accession>A0ABV4HNB2</accession>
<evidence type="ECO:0000256" key="11">
    <source>
        <dbReference type="SAM" id="MobiDB-lite"/>
    </source>
</evidence>
<evidence type="ECO:0000313" key="13">
    <source>
        <dbReference type="Proteomes" id="UP001566331"/>
    </source>
</evidence>
<evidence type="ECO:0000313" key="12">
    <source>
        <dbReference type="EMBL" id="MEZ0474221.1"/>
    </source>
</evidence>
<feature type="region of interest" description="Disordered" evidence="11">
    <location>
        <begin position="83"/>
        <end position="106"/>
    </location>
</feature>
<dbReference type="InterPro" id="IPR038371">
    <property type="entry name" value="Cu_polyphenol_OxRdtase_sf"/>
</dbReference>
<keyword evidence="5" id="KW-0378">Hydrolase</keyword>
<protein>
    <recommendedName>
        <fullName evidence="10">Purine nucleoside phosphorylase</fullName>
    </recommendedName>
</protein>
<feature type="compositionally biased region" description="Low complexity" evidence="11">
    <location>
        <begin position="88"/>
        <end position="99"/>
    </location>
</feature>
<evidence type="ECO:0000256" key="4">
    <source>
        <dbReference type="ARBA" id="ARBA00022723"/>
    </source>
</evidence>
<keyword evidence="6" id="KW-0862">Zinc</keyword>
<comment type="similarity">
    <text evidence="2 10">Belongs to the purine nucleoside phosphorylase YfiH/LACC1 family.</text>
</comment>
<dbReference type="PANTHER" id="PTHR30616">
    <property type="entry name" value="UNCHARACTERIZED PROTEIN YFIH"/>
    <property type="match status" value="1"/>
</dbReference>
<dbReference type="SUPFAM" id="SSF64438">
    <property type="entry name" value="CNF1/YfiH-like putative cysteine hydrolases"/>
    <property type="match status" value="1"/>
</dbReference>
<dbReference type="PANTHER" id="PTHR30616:SF2">
    <property type="entry name" value="PURINE NUCLEOSIDE PHOSPHORYLASE LACC1"/>
    <property type="match status" value="1"/>
</dbReference>
<dbReference type="Gene3D" id="3.60.140.10">
    <property type="entry name" value="CNF1/YfiH-like putative cysteine hydrolases"/>
    <property type="match status" value="1"/>
</dbReference>
<reference evidence="12 13" key="1">
    <citation type="submission" date="2024-07" db="EMBL/GenBank/DDBJ databases">
        <title>Luteimonas salilacus sp. nov., isolated from the shore soil of Salt Lake in Tibet of China.</title>
        <authorList>
            <person name="Zhang X."/>
            <person name="Li A."/>
        </authorList>
    </citation>
    <scope>NUCLEOTIDE SEQUENCE [LARGE SCALE GENOMIC DNA]</scope>
    <source>
        <strain evidence="12 13">B3-2-R+30</strain>
    </source>
</reference>
<evidence type="ECO:0000256" key="3">
    <source>
        <dbReference type="ARBA" id="ARBA00022679"/>
    </source>
</evidence>
<comment type="caution">
    <text evidence="12">The sequence shown here is derived from an EMBL/GenBank/DDBJ whole genome shotgun (WGS) entry which is preliminary data.</text>
</comment>
<evidence type="ECO:0000256" key="6">
    <source>
        <dbReference type="ARBA" id="ARBA00022833"/>
    </source>
</evidence>
<comment type="catalytic activity">
    <reaction evidence="9">
        <text>S-methyl-5'-thioadenosine + phosphate = 5-(methylsulfanyl)-alpha-D-ribose 1-phosphate + adenine</text>
        <dbReference type="Rhea" id="RHEA:11852"/>
        <dbReference type="ChEBI" id="CHEBI:16708"/>
        <dbReference type="ChEBI" id="CHEBI:17509"/>
        <dbReference type="ChEBI" id="CHEBI:43474"/>
        <dbReference type="ChEBI" id="CHEBI:58533"/>
        <dbReference type="EC" id="2.4.2.28"/>
    </reaction>
    <physiologicalReaction direction="left-to-right" evidence="9">
        <dbReference type="Rhea" id="RHEA:11853"/>
    </physiologicalReaction>
</comment>
<evidence type="ECO:0000256" key="7">
    <source>
        <dbReference type="ARBA" id="ARBA00047989"/>
    </source>
</evidence>
<dbReference type="CDD" id="cd16833">
    <property type="entry name" value="YfiH"/>
    <property type="match status" value="1"/>
</dbReference>
<comment type="catalytic activity">
    <reaction evidence="7">
        <text>adenosine + H2O + H(+) = inosine + NH4(+)</text>
        <dbReference type="Rhea" id="RHEA:24408"/>
        <dbReference type="ChEBI" id="CHEBI:15377"/>
        <dbReference type="ChEBI" id="CHEBI:15378"/>
        <dbReference type="ChEBI" id="CHEBI:16335"/>
        <dbReference type="ChEBI" id="CHEBI:17596"/>
        <dbReference type="ChEBI" id="CHEBI:28938"/>
        <dbReference type="EC" id="3.5.4.4"/>
    </reaction>
    <physiologicalReaction direction="left-to-right" evidence="7">
        <dbReference type="Rhea" id="RHEA:24409"/>
    </physiologicalReaction>
</comment>
<keyword evidence="3" id="KW-0808">Transferase</keyword>
<evidence type="ECO:0000256" key="10">
    <source>
        <dbReference type="RuleBase" id="RU361274"/>
    </source>
</evidence>
<dbReference type="EMBL" id="JBFWIC010000006">
    <property type="protein sequence ID" value="MEZ0474221.1"/>
    <property type="molecule type" value="Genomic_DNA"/>
</dbReference>
<organism evidence="12 13">
    <name type="scientific">Luteimonas salinilitoris</name>
    <dbReference type="NCBI Taxonomy" id="3237697"/>
    <lineage>
        <taxon>Bacteria</taxon>
        <taxon>Pseudomonadati</taxon>
        <taxon>Pseudomonadota</taxon>
        <taxon>Gammaproteobacteria</taxon>
        <taxon>Lysobacterales</taxon>
        <taxon>Lysobacteraceae</taxon>
        <taxon>Luteimonas</taxon>
    </lineage>
</organism>